<name>A0A8X6UPJ4_NEPPI</name>
<sequence length="178" mass="20557">MACPVQRCFSTLRKRNWFITNHSLKRKAAGSPGYHPLVQPIAEADKIVSIPEETRSTCPQLANIPYPPLLLSFVEPLRTILFHEDLDNQDELFNHICPDIQQAVQDQFNLKMSKGPQPATRITSSFLLSESNEYKNDAQIIQKRYGWNRRRCVRRLACDVEFRCEVDKVSVESFFSNT</sequence>
<dbReference type="EMBL" id="BMAW01036676">
    <property type="protein sequence ID" value="GFU45099.1"/>
    <property type="molecule type" value="Genomic_DNA"/>
</dbReference>
<dbReference type="Proteomes" id="UP000887013">
    <property type="component" value="Unassembled WGS sequence"/>
</dbReference>
<protein>
    <submittedName>
        <fullName evidence="1">Uncharacterized protein</fullName>
    </submittedName>
</protein>
<dbReference type="AlphaFoldDB" id="A0A8X6UPJ4"/>
<gene>
    <name evidence="1" type="ORF">NPIL_25491</name>
</gene>
<evidence type="ECO:0000313" key="2">
    <source>
        <dbReference type="Proteomes" id="UP000887013"/>
    </source>
</evidence>
<evidence type="ECO:0000313" key="1">
    <source>
        <dbReference type="EMBL" id="GFU45099.1"/>
    </source>
</evidence>
<comment type="caution">
    <text evidence="1">The sequence shown here is derived from an EMBL/GenBank/DDBJ whole genome shotgun (WGS) entry which is preliminary data.</text>
</comment>
<accession>A0A8X6UPJ4</accession>
<reference evidence="1" key="1">
    <citation type="submission" date="2020-08" db="EMBL/GenBank/DDBJ databases">
        <title>Multicomponent nature underlies the extraordinary mechanical properties of spider dragline silk.</title>
        <authorList>
            <person name="Kono N."/>
            <person name="Nakamura H."/>
            <person name="Mori M."/>
            <person name="Yoshida Y."/>
            <person name="Ohtoshi R."/>
            <person name="Malay A.D."/>
            <person name="Moran D.A.P."/>
            <person name="Tomita M."/>
            <person name="Numata K."/>
            <person name="Arakawa K."/>
        </authorList>
    </citation>
    <scope>NUCLEOTIDE SEQUENCE</scope>
</reference>
<proteinExistence type="predicted"/>
<keyword evidence="2" id="KW-1185">Reference proteome</keyword>
<organism evidence="1 2">
    <name type="scientific">Nephila pilipes</name>
    <name type="common">Giant wood spider</name>
    <name type="synonym">Nephila maculata</name>
    <dbReference type="NCBI Taxonomy" id="299642"/>
    <lineage>
        <taxon>Eukaryota</taxon>
        <taxon>Metazoa</taxon>
        <taxon>Ecdysozoa</taxon>
        <taxon>Arthropoda</taxon>
        <taxon>Chelicerata</taxon>
        <taxon>Arachnida</taxon>
        <taxon>Araneae</taxon>
        <taxon>Araneomorphae</taxon>
        <taxon>Entelegynae</taxon>
        <taxon>Araneoidea</taxon>
        <taxon>Nephilidae</taxon>
        <taxon>Nephila</taxon>
    </lineage>
</organism>